<dbReference type="Proteomes" id="UP001220400">
    <property type="component" value="Segment"/>
</dbReference>
<evidence type="ECO:0000313" key="3">
    <source>
        <dbReference type="Proteomes" id="UP001220400"/>
    </source>
</evidence>
<evidence type="ECO:0000256" key="1">
    <source>
        <dbReference type="SAM" id="Phobius"/>
    </source>
</evidence>
<proteinExistence type="predicted"/>
<gene>
    <name evidence="2" type="ORF">LPP1_g20</name>
</gene>
<keyword evidence="1" id="KW-0812">Transmembrane</keyword>
<feature type="transmembrane region" description="Helical" evidence="1">
    <location>
        <begin position="28"/>
        <end position="47"/>
    </location>
</feature>
<reference evidence="2" key="1">
    <citation type="journal article" date="2023" name="Harmful Algae">
        <title>Sequencing the genomes of LPP-1, the first isolated cyanophage, and its relative LPP-2 reveal different integration mechanisms in closely related phages.</title>
        <authorList>
            <person name="Shaalan H."/>
            <person name="Cattan-Tsaushu E."/>
            <person name="Li K."/>
            <person name="Avrani S."/>
        </authorList>
    </citation>
    <scope>NUCLEOTIDE SEQUENCE</scope>
</reference>
<sequence>MMTLLLIYLFKLPLLAAALQVPLALANLYMIALAVVGLTLLGGWRNVS</sequence>
<keyword evidence="1" id="KW-0472">Membrane</keyword>
<keyword evidence="1" id="KW-1133">Transmembrane helix</keyword>
<name>A0AAE9PQT5_9CAUD</name>
<evidence type="ECO:0000313" key="2">
    <source>
        <dbReference type="EMBL" id="UZV39946.1"/>
    </source>
</evidence>
<protein>
    <submittedName>
        <fullName evidence="2">Uncharacterized protein</fullName>
    </submittedName>
</protein>
<dbReference type="EMBL" id="OP589309">
    <property type="protein sequence ID" value="UZV39946.1"/>
    <property type="molecule type" value="Genomic_DNA"/>
</dbReference>
<accession>A0AAE9PQT5</accession>
<organism evidence="2 3">
    <name type="scientific">Leptolyngbya phage LPP-1</name>
    <dbReference type="NCBI Taxonomy" id="2996049"/>
    <lineage>
        <taxon>Viruses</taxon>
        <taxon>Duplodnaviria</taxon>
        <taxon>Heunggongvirae</taxon>
        <taxon>Uroviricota</taxon>
        <taxon>Caudoviricetes</taxon>
        <taxon>Saffermanviridae</taxon>
        <taxon>Morrisvirus</taxon>
        <taxon>Morrisvirus LPP1</taxon>
    </lineage>
</organism>
<keyword evidence="3" id="KW-1185">Reference proteome</keyword>